<evidence type="ECO:0000256" key="5">
    <source>
        <dbReference type="ARBA" id="ARBA00023125"/>
    </source>
</evidence>
<evidence type="ECO:0000256" key="1">
    <source>
        <dbReference type="ARBA" id="ARBA00001968"/>
    </source>
</evidence>
<evidence type="ECO:0000256" key="2">
    <source>
        <dbReference type="ARBA" id="ARBA00022723"/>
    </source>
</evidence>
<keyword evidence="5 6" id="KW-0238">DNA-binding</keyword>
<dbReference type="Gene3D" id="6.20.210.20">
    <property type="entry name" value="THAP domain"/>
    <property type="match status" value="1"/>
</dbReference>
<dbReference type="SMART" id="SM00980">
    <property type="entry name" value="THAP"/>
    <property type="match status" value="1"/>
</dbReference>
<evidence type="ECO:0000256" key="4">
    <source>
        <dbReference type="ARBA" id="ARBA00022833"/>
    </source>
</evidence>
<dbReference type="InterPro" id="IPR027806">
    <property type="entry name" value="HARBI1_dom"/>
</dbReference>
<reference evidence="8" key="1">
    <citation type="journal article" date="2022" name="bioRxiv">
        <title>Sequencing and chromosome-scale assembly of the giantPleurodeles waltlgenome.</title>
        <authorList>
            <person name="Brown T."/>
            <person name="Elewa A."/>
            <person name="Iarovenko S."/>
            <person name="Subramanian E."/>
            <person name="Araus A.J."/>
            <person name="Petzold A."/>
            <person name="Susuki M."/>
            <person name="Suzuki K.-i.T."/>
            <person name="Hayashi T."/>
            <person name="Toyoda A."/>
            <person name="Oliveira C."/>
            <person name="Osipova E."/>
            <person name="Leigh N.D."/>
            <person name="Simon A."/>
            <person name="Yun M.H."/>
        </authorList>
    </citation>
    <scope>NUCLEOTIDE SEQUENCE</scope>
    <source>
        <strain evidence="8">20211129_DDA</strain>
        <tissue evidence="8">Liver</tissue>
    </source>
</reference>
<dbReference type="AlphaFoldDB" id="A0AAV7MLL1"/>
<dbReference type="GO" id="GO:0008270">
    <property type="term" value="F:zinc ion binding"/>
    <property type="evidence" value="ECO:0007669"/>
    <property type="project" value="UniProtKB-KW"/>
</dbReference>
<gene>
    <name evidence="8" type="ORF">NDU88_001469</name>
</gene>
<comment type="caution">
    <text evidence="8">The sequence shown here is derived from an EMBL/GenBank/DDBJ whole genome shotgun (WGS) entry which is preliminary data.</text>
</comment>
<dbReference type="Proteomes" id="UP001066276">
    <property type="component" value="Chromosome 9"/>
</dbReference>
<dbReference type="InterPro" id="IPR038441">
    <property type="entry name" value="THAP_Znf_sf"/>
</dbReference>
<accession>A0AAV7MLL1</accession>
<organism evidence="8 9">
    <name type="scientific">Pleurodeles waltl</name>
    <name type="common">Iberian ribbed newt</name>
    <dbReference type="NCBI Taxonomy" id="8319"/>
    <lineage>
        <taxon>Eukaryota</taxon>
        <taxon>Metazoa</taxon>
        <taxon>Chordata</taxon>
        <taxon>Craniata</taxon>
        <taxon>Vertebrata</taxon>
        <taxon>Euteleostomi</taxon>
        <taxon>Amphibia</taxon>
        <taxon>Batrachia</taxon>
        <taxon>Caudata</taxon>
        <taxon>Salamandroidea</taxon>
        <taxon>Salamandridae</taxon>
        <taxon>Pleurodelinae</taxon>
        <taxon>Pleurodeles</taxon>
    </lineage>
</organism>
<dbReference type="SUPFAM" id="SSF57716">
    <property type="entry name" value="Glucocorticoid receptor-like (DNA-binding domain)"/>
    <property type="match status" value="1"/>
</dbReference>
<dbReference type="Pfam" id="PF05485">
    <property type="entry name" value="THAP"/>
    <property type="match status" value="1"/>
</dbReference>
<keyword evidence="3 6" id="KW-0863">Zinc-finger</keyword>
<feature type="domain" description="THAP-type" evidence="7">
    <location>
        <begin position="1"/>
        <end position="90"/>
    </location>
</feature>
<evidence type="ECO:0000256" key="3">
    <source>
        <dbReference type="ARBA" id="ARBA00022771"/>
    </source>
</evidence>
<sequence>MAAYHCCVPFCTSDSRYNVGKNISFHRIPAVHVEPKRHQEWLNRIRRDPGPYFKISTCTRVCSKHFLPSDFMRTLTGKRNLKPECVPSVFQWSEDAPAQLQPTKKKNLGTNKNTLKSVQPVLQTQSEQTKTMETVSFLDHCYDIPPMSDSEMLVAAREEIARLQQRTALLEGKLFFLERFSNDSNMIYFYTGFMDYVTLKAIFESLRPSSANAVVWKQCQQDAETIVKNDGTSEDTLSLIDQFFLFLCKIRQGFLEEDLAIRFNVSQSTVIKIIITWANYLYILFRDLVVWPSREIIDQHMPDVFQATYPRARVILSCIELKVQAFSFPNLLARPFSVQNKYTVFKGLLGISPHGDIIFKSPLYSGSTSEKEITKLSGILELLEPNDIVIAATHFEIQEDLQGVNAHFVEYPFPIHVSTSSQEMDEEIVAVEEVLVGEAQISTEEPVTSVEEAQILVEGAGPVGQVSDAVVEKLPDTAVEEVPEPEEMISETVEKEVPETVAEEMSSTVQEEVQNTDGELMPSIVGQELSVTFREGMPIAMETKVPNESREQTSYAEEVLIALESEEDHFLEVSQMTPLTIHVEEVLSRMKEYHLLDSIIPLTLESIIHQLWVVYAGLTKLSDSQG</sequence>
<evidence type="ECO:0000256" key="6">
    <source>
        <dbReference type="PROSITE-ProRule" id="PRU00309"/>
    </source>
</evidence>
<keyword evidence="9" id="KW-1185">Reference proteome</keyword>
<keyword evidence="2" id="KW-0479">Metal-binding</keyword>
<dbReference type="GO" id="GO:0003677">
    <property type="term" value="F:DNA binding"/>
    <property type="evidence" value="ECO:0007669"/>
    <property type="project" value="UniProtKB-UniRule"/>
</dbReference>
<evidence type="ECO:0000313" key="8">
    <source>
        <dbReference type="EMBL" id="KAJ1104054.1"/>
    </source>
</evidence>
<proteinExistence type="predicted"/>
<name>A0AAV7MLL1_PLEWA</name>
<dbReference type="Pfam" id="PF13359">
    <property type="entry name" value="DDE_Tnp_4"/>
    <property type="match status" value="1"/>
</dbReference>
<evidence type="ECO:0000259" key="7">
    <source>
        <dbReference type="PROSITE" id="PS50950"/>
    </source>
</evidence>
<comment type="cofactor">
    <cofactor evidence="1">
        <name>a divalent metal cation</name>
        <dbReference type="ChEBI" id="CHEBI:60240"/>
    </cofactor>
</comment>
<evidence type="ECO:0000313" key="9">
    <source>
        <dbReference type="Proteomes" id="UP001066276"/>
    </source>
</evidence>
<dbReference type="PROSITE" id="PS50950">
    <property type="entry name" value="ZF_THAP"/>
    <property type="match status" value="1"/>
</dbReference>
<dbReference type="InterPro" id="IPR027805">
    <property type="entry name" value="Transposase_HTH_dom"/>
</dbReference>
<dbReference type="PANTHER" id="PTHR23080:SF133">
    <property type="entry name" value="SI:CH211-262I1.5-RELATED"/>
    <property type="match status" value="1"/>
</dbReference>
<keyword evidence="4" id="KW-0862">Zinc</keyword>
<dbReference type="PANTHER" id="PTHR23080">
    <property type="entry name" value="THAP DOMAIN PROTEIN"/>
    <property type="match status" value="1"/>
</dbReference>
<dbReference type="EMBL" id="JANPWB010000013">
    <property type="protein sequence ID" value="KAJ1104054.1"/>
    <property type="molecule type" value="Genomic_DNA"/>
</dbReference>
<dbReference type="Pfam" id="PF13613">
    <property type="entry name" value="HTH_Tnp_4"/>
    <property type="match status" value="1"/>
</dbReference>
<protein>
    <recommendedName>
        <fullName evidence="7">THAP-type domain-containing protein</fullName>
    </recommendedName>
</protein>
<dbReference type="InterPro" id="IPR006612">
    <property type="entry name" value="THAP_Znf"/>
</dbReference>